<name>A0AA85K0S1_TRIRE</name>
<reference evidence="2" key="2">
    <citation type="submission" date="2023-11" db="UniProtKB">
        <authorList>
            <consortium name="WormBaseParasite"/>
        </authorList>
    </citation>
    <scope>IDENTIFICATION</scope>
</reference>
<accession>A0AA85K0S1</accession>
<reference evidence="1" key="1">
    <citation type="submission" date="2022-06" db="EMBL/GenBank/DDBJ databases">
        <authorList>
            <person name="Berger JAMES D."/>
            <person name="Berger JAMES D."/>
        </authorList>
    </citation>
    <scope>NUCLEOTIDE SEQUENCE [LARGE SCALE GENOMIC DNA]</scope>
</reference>
<keyword evidence="1" id="KW-1185">Reference proteome</keyword>
<dbReference type="AlphaFoldDB" id="A0AA85K0S1"/>
<dbReference type="WBParaSite" id="TREG1_63380.1">
    <property type="protein sequence ID" value="TREG1_63380.1"/>
    <property type="gene ID" value="TREG1_63380"/>
</dbReference>
<evidence type="ECO:0000313" key="1">
    <source>
        <dbReference type="Proteomes" id="UP000050795"/>
    </source>
</evidence>
<evidence type="ECO:0000313" key="2">
    <source>
        <dbReference type="WBParaSite" id="TREG1_63380.1"/>
    </source>
</evidence>
<dbReference type="Proteomes" id="UP000050795">
    <property type="component" value="Unassembled WGS sequence"/>
</dbReference>
<sequence length="106" mass="12156">MCALTRLQLQFEEDNVSQYCLDLGFLRKERICSFGGVMTLKSSSRSTDGYVHRCAICLRRLSIRKGKLIILIFRRNFFCRVASLLNANFVYLQQLGLKTAGENHSC</sequence>
<protein>
    <submittedName>
        <fullName evidence="2">Uncharacterized protein</fullName>
    </submittedName>
</protein>
<organism evidence="1 2">
    <name type="scientific">Trichobilharzia regenti</name>
    <name type="common">Nasal bird schistosome</name>
    <dbReference type="NCBI Taxonomy" id="157069"/>
    <lineage>
        <taxon>Eukaryota</taxon>
        <taxon>Metazoa</taxon>
        <taxon>Spiralia</taxon>
        <taxon>Lophotrochozoa</taxon>
        <taxon>Platyhelminthes</taxon>
        <taxon>Trematoda</taxon>
        <taxon>Digenea</taxon>
        <taxon>Strigeidida</taxon>
        <taxon>Schistosomatoidea</taxon>
        <taxon>Schistosomatidae</taxon>
        <taxon>Trichobilharzia</taxon>
    </lineage>
</organism>
<proteinExistence type="predicted"/>